<dbReference type="PROSITE" id="PS50045">
    <property type="entry name" value="SIGMA54_INTERACT_4"/>
    <property type="match status" value="1"/>
</dbReference>
<dbReference type="InterPro" id="IPR003018">
    <property type="entry name" value="GAF"/>
</dbReference>
<gene>
    <name evidence="8" type="ORF">SAMN05216251_106166</name>
</gene>
<dbReference type="SUPFAM" id="SSF46689">
    <property type="entry name" value="Homeodomain-like"/>
    <property type="match status" value="1"/>
</dbReference>
<name>A0A1I2EEZ9_9ACTN</name>
<feature type="compositionally biased region" description="Basic and acidic residues" evidence="6">
    <location>
        <begin position="7"/>
        <end position="32"/>
    </location>
</feature>
<dbReference type="Pfam" id="PF25601">
    <property type="entry name" value="AAA_lid_14"/>
    <property type="match status" value="1"/>
</dbReference>
<dbReference type="PANTHER" id="PTHR32071">
    <property type="entry name" value="TRANSCRIPTIONAL REGULATORY PROTEIN"/>
    <property type="match status" value="1"/>
</dbReference>
<evidence type="ECO:0000256" key="6">
    <source>
        <dbReference type="SAM" id="MobiDB-lite"/>
    </source>
</evidence>
<evidence type="ECO:0000313" key="9">
    <source>
        <dbReference type="Proteomes" id="UP000199323"/>
    </source>
</evidence>
<evidence type="ECO:0000256" key="5">
    <source>
        <dbReference type="ARBA" id="ARBA00023163"/>
    </source>
</evidence>
<dbReference type="PRINTS" id="PR01590">
    <property type="entry name" value="HTHFIS"/>
</dbReference>
<dbReference type="AlphaFoldDB" id="A0A1I2EEZ9"/>
<evidence type="ECO:0000256" key="2">
    <source>
        <dbReference type="ARBA" id="ARBA00022840"/>
    </source>
</evidence>
<dbReference type="InterPro" id="IPR009057">
    <property type="entry name" value="Homeodomain-like_sf"/>
</dbReference>
<keyword evidence="1" id="KW-0547">Nucleotide-binding</keyword>
<dbReference type="InterPro" id="IPR058031">
    <property type="entry name" value="AAA_lid_NorR"/>
</dbReference>
<feature type="region of interest" description="Disordered" evidence="6">
    <location>
        <begin position="1"/>
        <end position="32"/>
    </location>
</feature>
<dbReference type="STRING" id="380248.SAMN05216251_106166"/>
<dbReference type="GO" id="GO:0006355">
    <property type="term" value="P:regulation of DNA-templated transcription"/>
    <property type="evidence" value="ECO:0007669"/>
    <property type="project" value="InterPro"/>
</dbReference>
<keyword evidence="3" id="KW-0805">Transcription regulation</keyword>
<sequence length="618" mass="67676">MPPTDSELSRPHRPPPERPSDRPYDRPSERPSDTLAAARERFLTVGTVDSDKVRETIAASWWRSRTWNIAADHVQLAYDKDPDLETPLVHGAAPVLRRLLEQLGDDAVSIVLTDADGVVLDRRTGDRRLEAHLDRVQLAPGFSYAEQYVGTNGIGTALEGGRATGVFGHEHYAENLEELGCAGVPVRHPVSGHLLGVLDLTCWSRDAGPLLLALAKTTAGHIERELTTLTGLREFALFQEYLRACRRGTSIVFALNNNVVMMNDHARQLLAPQDQTALLGAAAEAMFGSRRATLDTDLPSGAKARMFCTPVHTASGPAGGVVRVRLTEAGAGVPLLPSPRPALPGIAGSGALWQRACDDVAARYREREWITVHGEAGAGKLAVLRAVHRRHDPAGRFHVVDQSDPRLFLAEVRRELTEETSGALVLRRIDRLPPVTAQELTVLLRQHRKDAERTGERRWVTATHQPLDREGVIAPLLRTFPGAVEVPPLRHHIEDVRELVPVLLAQVASQPVPTCSRAALQLLMRAAWPGNIGQLRAALAKVVRNRRSGVIEPADLPPECRAVGRRVLSPLESLERDAIVQSLLDAQGHKNEAARALGLSRATIYRKIRDYGIDLPQT</sequence>
<dbReference type="GO" id="GO:0043565">
    <property type="term" value="F:sequence-specific DNA binding"/>
    <property type="evidence" value="ECO:0007669"/>
    <property type="project" value="InterPro"/>
</dbReference>
<evidence type="ECO:0000313" key="8">
    <source>
        <dbReference type="EMBL" id="SFE91126.1"/>
    </source>
</evidence>
<organism evidence="8 9">
    <name type="scientific">Actinacidiphila alni</name>
    <dbReference type="NCBI Taxonomy" id="380248"/>
    <lineage>
        <taxon>Bacteria</taxon>
        <taxon>Bacillati</taxon>
        <taxon>Actinomycetota</taxon>
        <taxon>Actinomycetes</taxon>
        <taxon>Kitasatosporales</taxon>
        <taxon>Streptomycetaceae</taxon>
        <taxon>Actinacidiphila</taxon>
    </lineage>
</organism>
<dbReference type="Gene3D" id="3.40.50.300">
    <property type="entry name" value="P-loop containing nucleotide triphosphate hydrolases"/>
    <property type="match status" value="1"/>
</dbReference>
<accession>A0A1I2EEZ9</accession>
<dbReference type="Gene3D" id="3.30.450.40">
    <property type="match status" value="1"/>
</dbReference>
<evidence type="ECO:0000256" key="1">
    <source>
        <dbReference type="ARBA" id="ARBA00022741"/>
    </source>
</evidence>
<dbReference type="Gene3D" id="1.10.10.60">
    <property type="entry name" value="Homeodomain-like"/>
    <property type="match status" value="1"/>
</dbReference>
<evidence type="ECO:0000256" key="3">
    <source>
        <dbReference type="ARBA" id="ARBA00023015"/>
    </source>
</evidence>
<evidence type="ECO:0000256" key="4">
    <source>
        <dbReference type="ARBA" id="ARBA00023125"/>
    </source>
</evidence>
<dbReference type="GO" id="GO:0005524">
    <property type="term" value="F:ATP binding"/>
    <property type="evidence" value="ECO:0007669"/>
    <property type="project" value="UniProtKB-KW"/>
</dbReference>
<proteinExistence type="predicted"/>
<dbReference type="SUPFAM" id="SSF52540">
    <property type="entry name" value="P-loop containing nucleoside triphosphate hydrolases"/>
    <property type="match status" value="1"/>
</dbReference>
<dbReference type="InterPro" id="IPR002197">
    <property type="entry name" value="HTH_Fis"/>
</dbReference>
<dbReference type="OrthoDB" id="5496274at2"/>
<keyword evidence="9" id="KW-1185">Reference proteome</keyword>
<dbReference type="InterPro" id="IPR029016">
    <property type="entry name" value="GAF-like_dom_sf"/>
</dbReference>
<keyword evidence="2" id="KW-0067">ATP-binding</keyword>
<evidence type="ECO:0000259" key="7">
    <source>
        <dbReference type="PROSITE" id="PS50045"/>
    </source>
</evidence>
<dbReference type="Gene3D" id="1.10.8.60">
    <property type="match status" value="1"/>
</dbReference>
<keyword evidence="4" id="KW-0238">DNA-binding</keyword>
<dbReference type="PANTHER" id="PTHR32071:SF122">
    <property type="entry name" value="SIGMA FACTOR"/>
    <property type="match status" value="1"/>
</dbReference>
<keyword evidence="5" id="KW-0804">Transcription</keyword>
<dbReference type="InterPro" id="IPR002078">
    <property type="entry name" value="Sigma_54_int"/>
</dbReference>
<dbReference type="SUPFAM" id="SSF55781">
    <property type="entry name" value="GAF domain-like"/>
    <property type="match status" value="1"/>
</dbReference>
<dbReference type="RefSeq" id="WP_093713546.1">
    <property type="nucleotide sequence ID" value="NZ_FONG01000006.1"/>
</dbReference>
<feature type="domain" description="Sigma-54 factor interaction" evidence="7">
    <location>
        <begin position="370"/>
        <end position="544"/>
    </location>
</feature>
<dbReference type="Pfam" id="PF01590">
    <property type="entry name" value="GAF"/>
    <property type="match status" value="1"/>
</dbReference>
<dbReference type="Proteomes" id="UP000199323">
    <property type="component" value="Unassembled WGS sequence"/>
</dbReference>
<protein>
    <submittedName>
        <fullName evidence="8">Transcriptional regulator of acetoin/glycerol metabolism</fullName>
    </submittedName>
</protein>
<dbReference type="InterPro" id="IPR027417">
    <property type="entry name" value="P-loop_NTPase"/>
</dbReference>
<dbReference type="Pfam" id="PF02954">
    <property type="entry name" value="HTH_8"/>
    <property type="match status" value="1"/>
</dbReference>
<dbReference type="EMBL" id="FONG01000006">
    <property type="protein sequence ID" value="SFE91126.1"/>
    <property type="molecule type" value="Genomic_DNA"/>
</dbReference>
<reference evidence="8 9" key="1">
    <citation type="submission" date="2016-10" db="EMBL/GenBank/DDBJ databases">
        <authorList>
            <person name="de Groot N.N."/>
        </authorList>
    </citation>
    <scope>NUCLEOTIDE SEQUENCE [LARGE SCALE GENOMIC DNA]</scope>
    <source>
        <strain evidence="8 9">CGMCC 4.3510</strain>
    </source>
</reference>